<proteinExistence type="predicted"/>
<dbReference type="EMBL" id="ML976980">
    <property type="protein sequence ID" value="KAF1961799.1"/>
    <property type="molecule type" value="Genomic_DNA"/>
</dbReference>
<dbReference type="Proteomes" id="UP000800035">
    <property type="component" value="Unassembled WGS sequence"/>
</dbReference>
<evidence type="ECO:0000313" key="2">
    <source>
        <dbReference type="EMBL" id="KAF1961799.1"/>
    </source>
</evidence>
<evidence type="ECO:0000256" key="1">
    <source>
        <dbReference type="SAM" id="MobiDB-lite"/>
    </source>
</evidence>
<keyword evidence="3" id="KW-1185">Reference proteome</keyword>
<reference evidence="2" key="1">
    <citation type="journal article" date="2020" name="Stud. Mycol.">
        <title>101 Dothideomycetes genomes: a test case for predicting lifestyles and emergence of pathogens.</title>
        <authorList>
            <person name="Haridas S."/>
            <person name="Albert R."/>
            <person name="Binder M."/>
            <person name="Bloem J."/>
            <person name="Labutti K."/>
            <person name="Salamov A."/>
            <person name="Andreopoulos B."/>
            <person name="Baker S."/>
            <person name="Barry K."/>
            <person name="Bills G."/>
            <person name="Bluhm B."/>
            <person name="Cannon C."/>
            <person name="Castanera R."/>
            <person name="Culley D."/>
            <person name="Daum C."/>
            <person name="Ezra D."/>
            <person name="Gonzalez J."/>
            <person name="Henrissat B."/>
            <person name="Kuo A."/>
            <person name="Liang C."/>
            <person name="Lipzen A."/>
            <person name="Lutzoni F."/>
            <person name="Magnuson J."/>
            <person name="Mondo S."/>
            <person name="Nolan M."/>
            <person name="Ohm R."/>
            <person name="Pangilinan J."/>
            <person name="Park H.-J."/>
            <person name="Ramirez L."/>
            <person name="Alfaro M."/>
            <person name="Sun H."/>
            <person name="Tritt A."/>
            <person name="Yoshinaga Y."/>
            <person name="Zwiers L.-H."/>
            <person name="Turgeon B."/>
            <person name="Goodwin S."/>
            <person name="Spatafora J."/>
            <person name="Crous P."/>
            <person name="Grigoriev I."/>
        </authorList>
    </citation>
    <scope>NUCLEOTIDE SEQUENCE</scope>
    <source>
        <strain evidence="2">CBS 675.92</strain>
    </source>
</reference>
<accession>A0A6A5UCX7</accession>
<evidence type="ECO:0000313" key="3">
    <source>
        <dbReference type="Proteomes" id="UP000800035"/>
    </source>
</evidence>
<sequence>MAGDDATATENDGEQLKQQLAEAQARIKQLEEEEKERIREGQRKAVENDMDGIGKEEFERKINECMLHIEAHTTMEKRALQNLLLTTFQTLCPIQDLRYNLYTTTPEILAAAESLPATTPLLERLRICFERHPGHVQSALLSAHNPTDPGSIDLRTFSQAETSVSSQVIDSVTSAVHDVREAIQTLGMKLDVDQQQAASGPAKFKKEGGGTRAACALSGTASGIASTNRDNAARQSLKRAAPKSSGSHRKTQKQGPQGGGLGAEQSGSSDEGLVPKKPRHPQSISELSPEERRQICERKKKERARHMKRVKRWQDNPGLFVVYDDRQGEFGRDANGRPFASNGRGAMIDMSDERHPHYKQ</sequence>
<feature type="compositionally biased region" description="Polar residues" evidence="1">
    <location>
        <begin position="223"/>
        <end position="234"/>
    </location>
</feature>
<dbReference type="AlphaFoldDB" id="A0A6A5UCX7"/>
<feature type="region of interest" description="Disordered" evidence="1">
    <location>
        <begin position="329"/>
        <end position="360"/>
    </location>
</feature>
<feature type="region of interest" description="Disordered" evidence="1">
    <location>
        <begin position="1"/>
        <end position="24"/>
    </location>
</feature>
<protein>
    <submittedName>
        <fullName evidence="2">Uncharacterized protein</fullName>
    </submittedName>
</protein>
<gene>
    <name evidence="2" type="ORF">CC80DRAFT_488209</name>
</gene>
<name>A0A6A5UCX7_9PLEO</name>
<organism evidence="2 3">
    <name type="scientific">Byssothecium circinans</name>
    <dbReference type="NCBI Taxonomy" id="147558"/>
    <lineage>
        <taxon>Eukaryota</taxon>
        <taxon>Fungi</taxon>
        <taxon>Dikarya</taxon>
        <taxon>Ascomycota</taxon>
        <taxon>Pezizomycotina</taxon>
        <taxon>Dothideomycetes</taxon>
        <taxon>Pleosporomycetidae</taxon>
        <taxon>Pleosporales</taxon>
        <taxon>Massarineae</taxon>
        <taxon>Massarinaceae</taxon>
        <taxon>Byssothecium</taxon>
    </lineage>
</organism>
<feature type="compositionally biased region" description="Basic and acidic residues" evidence="1">
    <location>
        <begin position="351"/>
        <end position="360"/>
    </location>
</feature>
<feature type="region of interest" description="Disordered" evidence="1">
    <location>
        <begin position="223"/>
        <end position="293"/>
    </location>
</feature>
<feature type="compositionally biased region" description="Basic residues" evidence="1">
    <location>
        <begin position="236"/>
        <end position="252"/>
    </location>
</feature>